<keyword evidence="3" id="KW-1015">Disulfide bond</keyword>
<dbReference type="GO" id="GO:0016020">
    <property type="term" value="C:membrane"/>
    <property type="evidence" value="ECO:0007669"/>
    <property type="project" value="UniProtKB-SubCell"/>
</dbReference>
<keyword evidence="5" id="KW-1133">Transmembrane helix</keyword>
<protein>
    <submittedName>
        <fullName evidence="7">Protein turtle A</fullName>
    </submittedName>
</protein>
<dbReference type="PANTHER" id="PTHR23278">
    <property type="entry name" value="SIDESTEP PROTEIN"/>
    <property type="match status" value="1"/>
</dbReference>
<evidence type="ECO:0000256" key="1">
    <source>
        <dbReference type="ARBA" id="ARBA00004167"/>
    </source>
</evidence>
<reference evidence="7 8" key="1">
    <citation type="submission" date="2014-07" db="EMBL/GenBank/DDBJ databases">
        <title>Genomic and transcriptomic analysis on Apis cerana provide comprehensive insights into honey bee biology.</title>
        <authorList>
            <person name="Diao Q."/>
            <person name="Sun L."/>
            <person name="Zheng H."/>
            <person name="Zheng H."/>
            <person name="Xu S."/>
            <person name="Wang S."/>
            <person name="Zeng Z."/>
            <person name="Hu F."/>
            <person name="Su S."/>
            <person name="Wu J."/>
        </authorList>
    </citation>
    <scope>NUCLEOTIDE SEQUENCE [LARGE SCALE GENOMIC DNA]</scope>
    <source>
        <tissue evidence="7">Pupae without intestine</tissue>
    </source>
</reference>
<dbReference type="PANTHER" id="PTHR23278:SF19">
    <property type="entry name" value="OBSCURIN"/>
    <property type="match status" value="1"/>
</dbReference>
<dbReference type="STRING" id="94128.A0A2A3EAV1"/>
<dbReference type="AlphaFoldDB" id="A0A2A3EAV1"/>
<evidence type="ECO:0000256" key="2">
    <source>
        <dbReference type="ARBA" id="ARBA00023136"/>
    </source>
</evidence>
<dbReference type="InterPro" id="IPR003599">
    <property type="entry name" value="Ig_sub"/>
</dbReference>
<keyword evidence="8" id="KW-1185">Reference proteome</keyword>
<comment type="subcellular location">
    <subcellularLocation>
        <location evidence="1">Membrane</location>
        <topology evidence="1">Single-pass membrane protein</topology>
    </subcellularLocation>
</comment>
<keyword evidence="2 5" id="KW-0472">Membrane</keyword>
<feature type="transmembrane region" description="Helical" evidence="5">
    <location>
        <begin position="695"/>
        <end position="717"/>
    </location>
</feature>
<dbReference type="Pfam" id="PF08205">
    <property type="entry name" value="C2-set_2"/>
    <property type="match status" value="1"/>
</dbReference>
<dbReference type="InterPro" id="IPR036179">
    <property type="entry name" value="Ig-like_dom_sf"/>
</dbReference>
<name>A0A2A3EAV1_APICC</name>
<sequence>MSVMEVFGVMSYGHERGQRSVVITDVITTALPYIYDSSQQSSLLPRGVDLRPFASVSPMNGNIDDRSPRPIVTARAVLQGTAELPCDIRPPRQNDSAILVVWYKSDITPIYSYDMRGKQSEKDSHWNDKNHLNDRAFFRTVTEPATLNINHIEERDGGEYRCRVDFAKSPTRNSRIHLTVIVPPHKPNIIDEHGTIVQTITGPYEENEDMKLQCLVSGGRPEPKVKWWRGEMLLDSSDEPGEFPSLRRNTLIVKQLSRADLHAVFICQASNNNISQPVSASVTIEMHLKPMSVTILSNEHTPLSAGRKYDINCITVGSRPPAKLSWYMNGKKLNNHTEKVSQDGNTTSSTLILKPTLSDHDKVITCRAENSKIQRSIMEDTWKLNVFFVPILHLKLGSNMNPDDIEEGDDVYFECKVHANPNAYKVIWKHNGNVIQNNAKNGVIVQEYSLALRKVNRSQAGNYTCIASNVEGDGYSNTVELKIMYKPICLPDQKRIYGVARHEDARISCNVEAYPPPDSFRWTFNNTEEMVDVSESKYKNSTRRSQSILVYRPMTEMDYGTVSCWASNTAGQQNNACVFHIIPAGKPESLYNCTLSNQTTESLSVECCVGFDGGQPQHFLLEVFDQQTGILQANITSKRNAAFTVRDLEAGKILNMVLYAVNAKGRSEPTSLEGFTLKVAEKQTGIPVPFEITPLLGGLIGVVTALLFVTVATLVAMKIRNERRAQRPSDLPLKKSAVPSSEDLYDTDDRNPDVVPINKGGVKFKGSDYQLTGSISGTPLATQSTPDRLPSTSLSIQQVTHLQGLSPYSQEYNNYPTLSLSNEVTYAELCLSRPTALSTLATDTKLTGIVSGIGSLSTLEGYGKPCTRETTIYACIDHNTRSLKGDPSPPPLPFTLAPLSTRKNIGIPSCSV</sequence>
<dbReference type="SUPFAM" id="SSF49265">
    <property type="entry name" value="Fibronectin type III"/>
    <property type="match status" value="1"/>
</dbReference>
<evidence type="ECO:0000313" key="7">
    <source>
        <dbReference type="EMBL" id="PBC28857.1"/>
    </source>
</evidence>
<feature type="domain" description="Ig-like" evidence="6">
    <location>
        <begin position="491"/>
        <end position="579"/>
    </location>
</feature>
<dbReference type="InterPro" id="IPR013783">
    <property type="entry name" value="Ig-like_fold"/>
</dbReference>
<dbReference type="Pfam" id="PF13927">
    <property type="entry name" value="Ig_3"/>
    <property type="match status" value="2"/>
</dbReference>
<dbReference type="PRINTS" id="PR01832">
    <property type="entry name" value="VEGFRECEPTOR"/>
</dbReference>
<dbReference type="SMART" id="SM00408">
    <property type="entry name" value="IGc2"/>
    <property type="match status" value="5"/>
</dbReference>
<dbReference type="CDD" id="cd00096">
    <property type="entry name" value="Ig"/>
    <property type="match status" value="1"/>
</dbReference>
<feature type="domain" description="Ig-like" evidence="6">
    <location>
        <begin position="70"/>
        <end position="179"/>
    </location>
</feature>
<dbReference type="InterPro" id="IPR013162">
    <property type="entry name" value="CD80_C2-set"/>
</dbReference>
<dbReference type="SMART" id="SM00409">
    <property type="entry name" value="IG"/>
    <property type="match status" value="5"/>
</dbReference>
<gene>
    <name evidence="7" type="ORF">APICC_07730</name>
</gene>
<dbReference type="SUPFAM" id="SSF48726">
    <property type="entry name" value="Immunoglobulin"/>
    <property type="match status" value="5"/>
</dbReference>
<dbReference type="InterPro" id="IPR013151">
    <property type="entry name" value="Immunoglobulin_dom"/>
</dbReference>
<dbReference type="PROSITE" id="PS50835">
    <property type="entry name" value="IG_LIKE"/>
    <property type="match status" value="5"/>
</dbReference>
<dbReference type="InterPro" id="IPR003598">
    <property type="entry name" value="Ig_sub2"/>
</dbReference>
<evidence type="ECO:0000256" key="3">
    <source>
        <dbReference type="ARBA" id="ARBA00023157"/>
    </source>
</evidence>
<dbReference type="Gene3D" id="2.60.40.10">
    <property type="entry name" value="Immunoglobulins"/>
    <property type="match status" value="5"/>
</dbReference>
<keyword evidence="5" id="KW-0812">Transmembrane</keyword>
<feature type="domain" description="Ig-like" evidence="6">
    <location>
        <begin position="390"/>
        <end position="482"/>
    </location>
</feature>
<dbReference type="InterPro" id="IPR007110">
    <property type="entry name" value="Ig-like_dom"/>
</dbReference>
<evidence type="ECO:0000256" key="5">
    <source>
        <dbReference type="SAM" id="Phobius"/>
    </source>
</evidence>
<feature type="domain" description="Ig-like" evidence="6">
    <location>
        <begin position="290"/>
        <end position="378"/>
    </location>
</feature>
<proteinExistence type="predicted"/>
<evidence type="ECO:0000256" key="4">
    <source>
        <dbReference type="SAM" id="MobiDB-lite"/>
    </source>
</evidence>
<dbReference type="EMBL" id="KZ288301">
    <property type="protein sequence ID" value="PBC28857.1"/>
    <property type="molecule type" value="Genomic_DNA"/>
</dbReference>
<dbReference type="Proteomes" id="UP000242457">
    <property type="component" value="Unassembled WGS sequence"/>
</dbReference>
<evidence type="ECO:0000313" key="8">
    <source>
        <dbReference type="Proteomes" id="UP000242457"/>
    </source>
</evidence>
<accession>A0A2A3EAV1</accession>
<feature type="domain" description="Ig-like" evidence="6">
    <location>
        <begin position="187"/>
        <end position="283"/>
    </location>
</feature>
<dbReference type="Pfam" id="PF00047">
    <property type="entry name" value="ig"/>
    <property type="match status" value="1"/>
</dbReference>
<evidence type="ECO:0000259" key="6">
    <source>
        <dbReference type="PROSITE" id="PS50835"/>
    </source>
</evidence>
<feature type="region of interest" description="Disordered" evidence="4">
    <location>
        <begin position="725"/>
        <end position="752"/>
    </location>
</feature>
<organism evidence="7 8">
    <name type="scientific">Apis cerana cerana</name>
    <name type="common">Oriental honeybee</name>
    <dbReference type="NCBI Taxonomy" id="94128"/>
    <lineage>
        <taxon>Eukaryota</taxon>
        <taxon>Metazoa</taxon>
        <taxon>Ecdysozoa</taxon>
        <taxon>Arthropoda</taxon>
        <taxon>Hexapoda</taxon>
        <taxon>Insecta</taxon>
        <taxon>Pterygota</taxon>
        <taxon>Neoptera</taxon>
        <taxon>Endopterygota</taxon>
        <taxon>Hymenoptera</taxon>
        <taxon>Apocrita</taxon>
        <taxon>Aculeata</taxon>
        <taxon>Apoidea</taxon>
        <taxon>Anthophila</taxon>
        <taxon>Apidae</taxon>
        <taxon>Apis</taxon>
    </lineage>
</organism>
<dbReference type="InterPro" id="IPR036116">
    <property type="entry name" value="FN3_sf"/>
</dbReference>
<dbReference type="OrthoDB" id="5843397at2759"/>